<protein>
    <recommendedName>
        <fullName evidence="5">Nematode resistance protein-like HSPRO2</fullName>
    </recommendedName>
</protein>
<dbReference type="GO" id="GO:0019441">
    <property type="term" value="P:L-tryptophan catabolic process to kynurenine"/>
    <property type="evidence" value="ECO:0007669"/>
    <property type="project" value="InterPro"/>
</dbReference>
<dbReference type="SUPFAM" id="SSF140959">
    <property type="entry name" value="Indolic compounds 2,3-dioxygenase-like"/>
    <property type="match status" value="1"/>
</dbReference>
<comment type="caution">
    <text evidence="3">The sequence shown here is derived from an EMBL/GenBank/DDBJ whole genome shotgun (WGS) entry which is preliminary data.</text>
</comment>
<dbReference type="GO" id="GO:0020037">
    <property type="term" value="F:heme binding"/>
    <property type="evidence" value="ECO:0007669"/>
    <property type="project" value="InterPro"/>
</dbReference>
<dbReference type="AlphaFoldDB" id="A0A445C5L7"/>
<dbReference type="InterPro" id="IPR009869">
    <property type="entry name" value="HSPRO1_N"/>
</dbReference>
<keyword evidence="4" id="KW-1185">Reference proteome</keyword>
<dbReference type="Proteomes" id="UP000289738">
    <property type="component" value="Chromosome A07"/>
</dbReference>
<evidence type="ECO:0000259" key="1">
    <source>
        <dbReference type="Pfam" id="PF07014"/>
    </source>
</evidence>
<evidence type="ECO:0000313" key="3">
    <source>
        <dbReference type="EMBL" id="RYR46214.1"/>
    </source>
</evidence>
<dbReference type="Pfam" id="PF07014">
    <property type="entry name" value="Hs1pro-1_C"/>
    <property type="match status" value="1"/>
</dbReference>
<feature type="domain" description="Nematode resistance protein-like HSPRO1 N-terminal" evidence="2">
    <location>
        <begin position="1"/>
        <end position="189"/>
    </location>
</feature>
<dbReference type="InterPro" id="IPR009743">
    <property type="entry name" value="Hs1pro-1_C"/>
</dbReference>
<dbReference type="Pfam" id="PF07231">
    <property type="entry name" value="Hs1pro-1_N"/>
    <property type="match status" value="1"/>
</dbReference>
<evidence type="ECO:0000259" key="2">
    <source>
        <dbReference type="Pfam" id="PF07231"/>
    </source>
</evidence>
<dbReference type="Gene3D" id="1.20.58.480">
    <property type="match status" value="1"/>
</dbReference>
<dbReference type="GO" id="GO:0006952">
    <property type="term" value="P:defense response"/>
    <property type="evidence" value="ECO:0007669"/>
    <property type="project" value="InterPro"/>
</dbReference>
<accession>A0A445C5L7</accession>
<evidence type="ECO:0008006" key="5">
    <source>
        <dbReference type="Google" id="ProtNLM"/>
    </source>
</evidence>
<dbReference type="OrthoDB" id="188455at2759"/>
<proteinExistence type="predicted"/>
<dbReference type="Gramene" id="arahy.Tifrunner.gnm2.ann2.Ah07g101800.1">
    <property type="protein sequence ID" value="arahy.Tifrunner.gnm2.ann2.Ah07g101800.1-CDS-1"/>
    <property type="gene ID" value="arahy.Tifrunner.gnm2.ann2.Ah07g101800"/>
</dbReference>
<dbReference type="STRING" id="3818.A0A445C5L7"/>
<dbReference type="InterPro" id="IPR038759">
    <property type="entry name" value="HSPRO1/HSPRO2"/>
</dbReference>
<dbReference type="PANTHER" id="PTHR34795">
    <property type="entry name" value="NEMATODE RESISTANCE PROTEIN-LIKE HSPRO1"/>
    <property type="match status" value="1"/>
</dbReference>
<evidence type="ECO:0000313" key="4">
    <source>
        <dbReference type="Proteomes" id="UP000289738"/>
    </source>
</evidence>
<reference evidence="3 4" key="1">
    <citation type="submission" date="2019-01" db="EMBL/GenBank/DDBJ databases">
        <title>Sequencing of cultivated peanut Arachis hypogaea provides insights into genome evolution and oil improvement.</title>
        <authorList>
            <person name="Chen X."/>
        </authorList>
    </citation>
    <scope>NUCLEOTIDE SEQUENCE [LARGE SCALE GENOMIC DNA]</scope>
    <source>
        <strain evidence="4">cv. Fuhuasheng</strain>
        <tissue evidence="3">Leaves</tissue>
    </source>
</reference>
<dbReference type="GO" id="GO:0046872">
    <property type="term" value="F:metal ion binding"/>
    <property type="evidence" value="ECO:0007669"/>
    <property type="project" value="InterPro"/>
</dbReference>
<dbReference type="EMBL" id="SDMP01000007">
    <property type="protein sequence ID" value="RYR46214.1"/>
    <property type="molecule type" value="Genomic_DNA"/>
</dbReference>
<sequence>MVDLEWKSKIARSKINVHDPKSPKLAVSDKPVLQSNLPALQLPLTPNDIKTAPFPLCEAYDNYLRLPQLRTLWDSNNFPNWAHEPIMKPALNGLEITFRFISTVLSDPRPYANKREWARRLESLAKAQVQLISTLCKDQEESPETCGEVPVRDVSSSGYRSYSEASLLPRLATWHRSKDVAQRILATVEAEMTRCSYTLGLGEPNLTGKPILRYDAVCMPNELHSLETTPFDHVENFENLNLHATHQIVESWSRAARVLLESVAESVEGRRFEKAARECYAVERIWKLLSEIEDLHLLMDPNDFMKLKKQIAIRGFGDTAAFCFRSKELVEVAKICREMKRMIPGILEVEVDPKGGPGMVEAAMRIYAEKKAEGVVEVLQAMLGIEAAMKRFFYDYKQVVAAVMGSGEAGGNRVDSGDSLSQIFLEPTYFPSLDAAKTFLGYYWDNHENTLTWH</sequence>
<feature type="domain" description="Hs1pro-1 C-terminal" evidence="1">
    <location>
        <begin position="192"/>
        <end position="446"/>
    </location>
</feature>
<gene>
    <name evidence="3" type="ORF">Ahy_A07g031972</name>
</gene>
<name>A0A445C5L7_ARAHY</name>
<organism evidence="3 4">
    <name type="scientific">Arachis hypogaea</name>
    <name type="common">Peanut</name>
    <dbReference type="NCBI Taxonomy" id="3818"/>
    <lineage>
        <taxon>Eukaryota</taxon>
        <taxon>Viridiplantae</taxon>
        <taxon>Streptophyta</taxon>
        <taxon>Embryophyta</taxon>
        <taxon>Tracheophyta</taxon>
        <taxon>Spermatophyta</taxon>
        <taxon>Magnoliopsida</taxon>
        <taxon>eudicotyledons</taxon>
        <taxon>Gunneridae</taxon>
        <taxon>Pentapetalae</taxon>
        <taxon>rosids</taxon>
        <taxon>fabids</taxon>
        <taxon>Fabales</taxon>
        <taxon>Fabaceae</taxon>
        <taxon>Papilionoideae</taxon>
        <taxon>50 kb inversion clade</taxon>
        <taxon>dalbergioids sensu lato</taxon>
        <taxon>Dalbergieae</taxon>
        <taxon>Pterocarpus clade</taxon>
        <taxon>Arachis</taxon>
    </lineage>
</organism>
<dbReference type="InterPro" id="IPR037217">
    <property type="entry name" value="Trp/Indoleamine_2_3_dOase-like"/>
</dbReference>
<dbReference type="PANTHER" id="PTHR34795:SF2">
    <property type="entry name" value="NEMATODE RESISTANCE HSPRO2-LIKE PROTEIN"/>
    <property type="match status" value="1"/>
</dbReference>